<evidence type="ECO:0000313" key="5">
    <source>
        <dbReference type="Proteomes" id="UP000245880"/>
    </source>
</evidence>
<dbReference type="Pfam" id="PF00581">
    <property type="entry name" value="Rhodanese"/>
    <property type="match status" value="1"/>
</dbReference>
<feature type="domain" description="Thioredoxin" evidence="3">
    <location>
        <begin position="118"/>
        <end position="239"/>
    </location>
</feature>
<dbReference type="CDD" id="cd00158">
    <property type="entry name" value="RHOD"/>
    <property type="match status" value="1"/>
</dbReference>
<dbReference type="PROSITE" id="PS50206">
    <property type="entry name" value="RHODANESE_3"/>
    <property type="match status" value="1"/>
</dbReference>
<gene>
    <name evidence="4" type="ORF">CLV98_106164</name>
</gene>
<dbReference type="Gene3D" id="3.40.30.10">
    <property type="entry name" value="Glutaredoxin"/>
    <property type="match status" value="1"/>
</dbReference>
<dbReference type="PANTHER" id="PTHR45431">
    <property type="entry name" value="RHODANESE-LIKE DOMAIN-CONTAINING PROTEIN 15, CHLOROPLASTIC"/>
    <property type="match status" value="1"/>
</dbReference>
<dbReference type="Gene3D" id="3.40.250.10">
    <property type="entry name" value="Rhodanese-like domain"/>
    <property type="match status" value="1"/>
</dbReference>
<dbReference type="SMART" id="SM00450">
    <property type="entry name" value="RHOD"/>
    <property type="match status" value="1"/>
</dbReference>
<dbReference type="PROSITE" id="PS51352">
    <property type="entry name" value="THIOREDOXIN_2"/>
    <property type="match status" value="1"/>
</dbReference>
<evidence type="ECO:0000313" key="4">
    <source>
        <dbReference type="EMBL" id="PWJ57692.1"/>
    </source>
</evidence>
<dbReference type="SUPFAM" id="SSF52821">
    <property type="entry name" value="Rhodanese/Cell cycle control phosphatase"/>
    <property type="match status" value="1"/>
</dbReference>
<sequence length="239" mass="26569">MKAARALLILLCLATISCQSQNQSQDQLNAKEFEEKLASTPDAQLLDVRTPAEYQDGHLHQALNVDYKNEAFTDQIKALDKDKPVFVYCLAGSRSAGAAKILSENGFKKIYDLKGGYLKWTSAGNPIDEPAQAGAKPKGMSADDFQQMVQAEPVVMIDFNAPWCAPCVKMLPIIHQLEKEYAGKAKVVAINYDENKSLAKDLGIDEIPAFLMYKNGKLVERKNGLIEEKEFRTWLDAQL</sequence>
<proteinExistence type="predicted"/>
<dbReference type="SUPFAM" id="SSF52833">
    <property type="entry name" value="Thioredoxin-like"/>
    <property type="match status" value="1"/>
</dbReference>
<dbReference type="Proteomes" id="UP000245880">
    <property type="component" value="Unassembled WGS sequence"/>
</dbReference>
<protein>
    <submittedName>
        <fullName evidence="4">Thioredoxin</fullName>
    </submittedName>
</protein>
<evidence type="ECO:0000259" key="2">
    <source>
        <dbReference type="PROSITE" id="PS50206"/>
    </source>
</evidence>
<accession>A0A316AJI4</accession>
<comment type="caution">
    <text evidence="4">The sequence shown here is derived from an EMBL/GenBank/DDBJ whole genome shotgun (WGS) entry which is preliminary data.</text>
</comment>
<evidence type="ECO:0000259" key="3">
    <source>
        <dbReference type="PROSITE" id="PS51352"/>
    </source>
</evidence>
<dbReference type="RefSeq" id="WP_109674847.1">
    <property type="nucleotide sequence ID" value="NZ_QGDT01000006.1"/>
</dbReference>
<keyword evidence="1" id="KW-0732">Signal</keyword>
<reference evidence="4 5" key="1">
    <citation type="submission" date="2018-03" db="EMBL/GenBank/DDBJ databases">
        <title>Genomic Encyclopedia of Archaeal and Bacterial Type Strains, Phase II (KMG-II): from individual species to whole genera.</title>
        <authorList>
            <person name="Goeker M."/>
        </authorList>
    </citation>
    <scope>NUCLEOTIDE SEQUENCE [LARGE SCALE GENOMIC DNA]</scope>
    <source>
        <strain evidence="4 5">DSM 100346</strain>
    </source>
</reference>
<dbReference type="InterPro" id="IPR052367">
    <property type="entry name" value="Thiosulfate_ST/Rhodanese-like"/>
</dbReference>
<dbReference type="PROSITE" id="PS51257">
    <property type="entry name" value="PROKAR_LIPOPROTEIN"/>
    <property type="match status" value="1"/>
</dbReference>
<feature type="domain" description="Rhodanese" evidence="2">
    <location>
        <begin position="39"/>
        <end position="129"/>
    </location>
</feature>
<dbReference type="InterPro" id="IPR001763">
    <property type="entry name" value="Rhodanese-like_dom"/>
</dbReference>
<organism evidence="4 5">
    <name type="scientific">Dyadobacter jejuensis</name>
    <dbReference type="NCBI Taxonomy" id="1082580"/>
    <lineage>
        <taxon>Bacteria</taxon>
        <taxon>Pseudomonadati</taxon>
        <taxon>Bacteroidota</taxon>
        <taxon>Cytophagia</taxon>
        <taxon>Cytophagales</taxon>
        <taxon>Spirosomataceae</taxon>
        <taxon>Dyadobacter</taxon>
    </lineage>
</organism>
<dbReference type="CDD" id="cd02947">
    <property type="entry name" value="TRX_family"/>
    <property type="match status" value="1"/>
</dbReference>
<evidence type="ECO:0000256" key="1">
    <source>
        <dbReference type="SAM" id="SignalP"/>
    </source>
</evidence>
<keyword evidence="5" id="KW-1185">Reference proteome</keyword>
<dbReference type="InterPro" id="IPR013766">
    <property type="entry name" value="Thioredoxin_domain"/>
</dbReference>
<dbReference type="OrthoDB" id="9808735at2"/>
<dbReference type="EMBL" id="QGDT01000006">
    <property type="protein sequence ID" value="PWJ57692.1"/>
    <property type="molecule type" value="Genomic_DNA"/>
</dbReference>
<feature type="chain" id="PRO_5016465716" evidence="1">
    <location>
        <begin position="23"/>
        <end position="239"/>
    </location>
</feature>
<dbReference type="PANTHER" id="PTHR45431:SF3">
    <property type="entry name" value="RHODANESE-LIKE DOMAIN-CONTAINING PROTEIN 15, CHLOROPLASTIC"/>
    <property type="match status" value="1"/>
</dbReference>
<dbReference type="Pfam" id="PF00085">
    <property type="entry name" value="Thioredoxin"/>
    <property type="match status" value="1"/>
</dbReference>
<dbReference type="InterPro" id="IPR036249">
    <property type="entry name" value="Thioredoxin-like_sf"/>
</dbReference>
<dbReference type="AlphaFoldDB" id="A0A316AJI4"/>
<name>A0A316AJI4_9BACT</name>
<dbReference type="InterPro" id="IPR036873">
    <property type="entry name" value="Rhodanese-like_dom_sf"/>
</dbReference>
<feature type="signal peptide" evidence="1">
    <location>
        <begin position="1"/>
        <end position="22"/>
    </location>
</feature>